<dbReference type="EMBL" id="JAGEMI010000001">
    <property type="protein sequence ID" value="MBO1865873.1"/>
    <property type="molecule type" value="Genomic_DNA"/>
</dbReference>
<evidence type="ECO:0000313" key="3">
    <source>
        <dbReference type="Proteomes" id="UP000664702"/>
    </source>
</evidence>
<name>A0A939MAT7_9BRAD</name>
<evidence type="ECO:0000313" key="1">
    <source>
        <dbReference type="EMBL" id="MBO1865873.1"/>
    </source>
</evidence>
<dbReference type="EMBL" id="CP086136">
    <property type="protein sequence ID" value="UEM09482.1"/>
    <property type="molecule type" value="Genomic_DNA"/>
</dbReference>
<evidence type="ECO:0000313" key="2">
    <source>
        <dbReference type="EMBL" id="UEM09482.1"/>
    </source>
</evidence>
<organism evidence="1">
    <name type="scientific">Bradyrhizobium barranii subsp. barranii</name>
    <dbReference type="NCBI Taxonomy" id="2823807"/>
    <lineage>
        <taxon>Bacteria</taxon>
        <taxon>Pseudomonadati</taxon>
        <taxon>Pseudomonadota</taxon>
        <taxon>Alphaproteobacteria</taxon>
        <taxon>Hyphomicrobiales</taxon>
        <taxon>Nitrobacteraceae</taxon>
        <taxon>Bradyrhizobium</taxon>
        <taxon>Bradyrhizobium barranii</taxon>
    </lineage>
</organism>
<dbReference type="GeneID" id="64070668"/>
<dbReference type="Proteomes" id="UP000664702">
    <property type="component" value="Chromosome"/>
</dbReference>
<accession>A0A939MAT7</accession>
<sequence length="127" mass="13733">MKTLNCMLAALTIAITFGAGLLNARADSLRWVCRYEAMASPSGIKQESFRLEFVLDTLTKKAVLIGNAGVSDLDVFNGNQAITFQEKLATGAIQTTTISHTDGRSVHSRHSIMNGTFVPSQYYGGCK</sequence>
<dbReference type="AlphaFoldDB" id="A0A939MAT7"/>
<dbReference type="RefSeq" id="WP_141378678.1">
    <property type="nucleotide sequence ID" value="NZ_CP086136.1"/>
</dbReference>
<protein>
    <submittedName>
        <fullName evidence="1">Uncharacterized protein</fullName>
    </submittedName>
</protein>
<dbReference type="KEGG" id="bban:J4G43_032780"/>
<reference evidence="1" key="1">
    <citation type="submission" date="2021-03" db="EMBL/GenBank/DDBJ databases">
        <title>Whole Genome Sequence of Bradyrhizobium sp. Strain 144S4.</title>
        <authorList>
            <person name="Bromfield E.S.P."/>
            <person name="Cloutier S."/>
        </authorList>
    </citation>
    <scope>NUCLEOTIDE SEQUENCE [LARGE SCALE GENOMIC DNA]</scope>
    <source>
        <strain evidence="1">144S4</strain>
    </source>
</reference>
<gene>
    <name evidence="2" type="ORF">J4G43_032780</name>
    <name evidence="1" type="ORF">J4G43_34750</name>
</gene>
<proteinExistence type="predicted"/>
<reference evidence="2 3" key="2">
    <citation type="journal article" date="2022" name="Int. J. Syst. Evol. Microbiol.">
        <title>Strains of Bradyrhizobium barranii sp. nov. associated with legumes native to Canada are symbionts of soybeans and belong to different subspecies (subsp. barranii subsp. nov. and subsp. apii subsp. nov.) and symbiovars (sv. glycinearum and sv. septentrionale).</title>
        <authorList>
            <person name="Bromfield E.S.P."/>
            <person name="Cloutier S."/>
            <person name="Wasai-Hara S."/>
            <person name="Minamisawa K."/>
        </authorList>
    </citation>
    <scope>NUCLEOTIDE SEQUENCE [LARGE SCALE GENOMIC DNA]</scope>
    <source>
        <strain evidence="2 3">144S4</strain>
    </source>
</reference>